<dbReference type="GO" id="GO:0005886">
    <property type="term" value="C:plasma membrane"/>
    <property type="evidence" value="ECO:0007669"/>
    <property type="project" value="UniProtKB-SubCell"/>
</dbReference>
<dbReference type="PANTHER" id="PTHR30250">
    <property type="entry name" value="PST FAMILY PREDICTED COLANIC ACID TRANSPORTER"/>
    <property type="match status" value="1"/>
</dbReference>
<feature type="transmembrane region" description="Helical" evidence="6">
    <location>
        <begin position="140"/>
        <end position="163"/>
    </location>
</feature>
<accession>A0A284VUK0</accession>
<proteinExistence type="predicted"/>
<evidence type="ECO:0000256" key="4">
    <source>
        <dbReference type="ARBA" id="ARBA00022989"/>
    </source>
</evidence>
<evidence type="ECO:0000256" key="2">
    <source>
        <dbReference type="ARBA" id="ARBA00022475"/>
    </source>
</evidence>
<protein>
    <submittedName>
        <fullName evidence="7">Membrane protein involved in the export of O-antigen and teichoic acid</fullName>
    </submittedName>
</protein>
<organism evidence="7 8">
    <name type="scientific">Candidatus Methanoperedens nitratireducens</name>
    <dbReference type="NCBI Taxonomy" id="1392998"/>
    <lineage>
        <taxon>Archaea</taxon>
        <taxon>Methanobacteriati</taxon>
        <taxon>Methanobacteriota</taxon>
        <taxon>Stenosarchaea group</taxon>
        <taxon>Methanomicrobia</taxon>
        <taxon>Methanosarcinales</taxon>
        <taxon>ANME-2 cluster</taxon>
        <taxon>Candidatus Methanoperedentaceae</taxon>
        <taxon>Candidatus Methanoperedens</taxon>
    </lineage>
</organism>
<feature type="transmembrane region" description="Helical" evidence="6">
    <location>
        <begin position="102"/>
        <end position="125"/>
    </location>
</feature>
<dbReference type="PANTHER" id="PTHR30250:SF11">
    <property type="entry name" value="O-ANTIGEN TRANSPORTER-RELATED"/>
    <property type="match status" value="1"/>
</dbReference>
<sequence>MKDIAISLIGFSYEKIFHEKMGNDAKGFLKNLSYIVIASGIAAILSTSFNIFAGRVLGPSEYGEFTLIQTIAMFLLVPMMLGIDTAMITYTAEKNKFDSQSSIISTTFILVTIFTLVSVSIYYLFSSQISKIFSISTDILYLAVIFAFLSVISTFATGTLRSLHKMKEYAIFQPLPNLILLLIFFVFFFSNYISFKSALFSMYIAFGVTGLLMIYSVKKYLRPNFKLCWAKRLIRYGLYMSLMGLASVFYANIDKIIIYKFLTTADIGIYRSYYFSSINFVGLFIGMFIAVFYPLVCKYKDKKVILNRINRVILYLVILGLPIIIFFEFIILKLYGDDYPFDIKLAFLFGIGGLLTCINSIYSWLINSIGTEGIKVMSIAAIIVGVINLVLNFLLIPMFGLVGGVIAFNVSYAINTAVLFKLRHIL</sequence>
<evidence type="ECO:0000256" key="1">
    <source>
        <dbReference type="ARBA" id="ARBA00004651"/>
    </source>
</evidence>
<dbReference type="RefSeq" id="WP_096207459.1">
    <property type="nucleotide sequence ID" value="NZ_FZMP01000250.1"/>
</dbReference>
<feature type="transmembrane region" description="Helical" evidence="6">
    <location>
        <begin position="32"/>
        <end position="53"/>
    </location>
</feature>
<dbReference type="Proteomes" id="UP000218615">
    <property type="component" value="Unassembled WGS sequence"/>
</dbReference>
<feature type="transmembrane region" description="Helical" evidence="6">
    <location>
        <begin position="312"/>
        <end position="331"/>
    </location>
</feature>
<keyword evidence="5 6" id="KW-0472">Membrane</keyword>
<evidence type="ECO:0000313" key="7">
    <source>
        <dbReference type="EMBL" id="SNQ62976.1"/>
    </source>
</evidence>
<dbReference type="EMBL" id="FZMP01000250">
    <property type="protein sequence ID" value="SNQ62976.1"/>
    <property type="molecule type" value="Genomic_DNA"/>
</dbReference>
<feature type="transmembrane region" description="Helical" evidence="6">
    <location>
        <begin position="343"/>
        <end position="364"/>
    </location>
</feature>
<evidence type="ECO:0000313" key="8">
    <source>
        <dbReference type="Proteomes" id="UP000218615"/>
    </source>
</evidence>
<keyword evidence="2" id="KW-1003">Cell membrane</keyword>
<keyword evidence="4 6" id="KW-1133">Transmembrane helix</keyword>
<dbReference type="Pfam" id="PF01943">
    <property type="entry name" value="Polysacc_synt"/>
    <property type="match status" value="1"/>
</dbReference>
<feature type="transmembrane region" description="Helical" evidence="6">
    <location>
        <begin position="175"/>
        <end position="194"/>
    </location>
</feature>
<feature type="transmembrane region" description="Helical" evidence="6">
    <location>
        <begin position="273"/>
        <end position="296"/>
    </location>
</feature>
<dbReference type="InterPro" id="IPR050833">
    <property type="entry name" value="Poly_Biosynth_Transport"/>
</dbReference>
<comment type="subcellular location">
    <subcellularLocation>
        <location evidence="1">Cell membrane</location>
        <topology evidence="1">Multi-pass membrane protein</topology>
    </subcellularLocation>
</comment>
<gene>
    <name evidence="7" type="ORF">MNV_990017</name>
</gene>
<feature type="transmembrane region" description="Helical" evidence="6">
    <location>
        <begin position="65"/>
        <end position="90"/>
    </location>
</feature>
<feature type="transmembrane region" description="Helical" evidence="6">
    <location>
        <begin position="233"/>
        <end position="253"/>
    </location>
</feature>
<evidence type="ECO:0000256" key="6">
    <source>
        <dbReference type="SAM" id="Phobius"/>
    </source>
</evidence>
<dbReference type="AlphaFoldDB" id="A0A284VUK0"/>
<dbReference type="InterPro" id="IPR002797">
    <property type="entry name" value="Polysacc_synth"/>
</dbReference>
<feature type="transmembrane region" description="Helical" evidence="6">
    <location>
        <begin position="376"/>
        <end position="395"/>
    </location>
</feature>
<keyword evidence="3 6" id="KW-0812">Transmembrane</keyword>
<keyword evidence="8" id="KW-1185">Reference proteome</keyword>
<evidence type="ECO:0000256" key="3">
    <source>
        <dbReference type="ARBA" id="ARBA00022692"/>
    </source>
</evidence>
<feature type="transmembrane region" description="Helical" evidence="6">
    <location>
        <begin position="401"/>
        <end position="420"/>
    </location>
</feature>
<dbReference type="OrthoDB" id="19148at2157"/>
<reference evidence="8" key="1">
    <citation type="submission" date="2017-06" db="EMBL/GenBank/DDBJ databases">
        <authorList>
            <person name="Cremers G."/>
        </authorList>
    </citation>
    <scope>NUCLEOTIDE SEQUENCE [LARGE SCALE GENOMIC DNA]</scope>
</reference>
<feature type="transmembrane region" description="Helical" evidence="6">
    <location>
        <begin position="200"/>
        <end position="221"/>
    </location>
</feature>
<evidence type="ECO:0000256" key="5">
    <source>
        <dbReference type="ARBA" id="ARBA00023136"/>
    </source>
</evidence>
<name>A0A284VUK0_9EURY</name>